<evidence type="ECO:0000256" key="2">
    <source>
        <dbReference type="ARBA" id="ARBA00012757"/>
    </source>
</evidence>
<dbReference type="Pfam" id="PF01204">
    <property type="entry name" value="Trehalase"/>
    <property type="match status" value="1"/>
</dbReference>
<dbReference type="PANTHER" id="PTHR23403:SF12">
    <property type="entry name" value="TREHALASE"/>
    <property type="match status" value="1"/>
</dbReference>
<dbReference type="InterPro" id="IPR012341">
    <property type="entry name" value="6hp_glycosidase-like_sf"/>
</dbReference>
<dbReference type="Proteomes" id="UP000887572">
    <property type="component" value="Unplaced"/>
</dbReference>
<dbReference type="PRINTS" id="PR00744">
    <property type="entry name" value="GLHYDRLASE37"/>
</dbReference>
<keyword evidence="5" id="KW-1185">Reference proteome</keyword>
<dbReference type="SUPFAM" id="SSF48208">
    <property type="entry name" value="Six-hairpin glycosidases"/>
    <property type="match status" value="1"/>
</dbReference>
<dbReference type="InterPro" id="IPR008928">
    <property type="entry name" value="6-hairpin_glycosidase_sf"/>
</dbReference>
<dbReference type="GO" id="GO:0004555">
    <property type="term" value="F:alpha,alpha-trehalase activity"/>
    <property type="evidence" value="ECO:0007669"/>
    <property type="project" value="UniProtKB-EC"/>
</dbReference>
<evidence type="ECO:0000256" key="4">
    <source>
        <dbReference type="RuleBase" id="RU361180"/>
    </source>
</evidence>
<accession>A0A914I4H6</accession>
<evidence type="ECO:0000313" key="5">
    <source>
        <dbReference type="Proteomes" id="UP000887572"/>
    </source>
</evidence>
<dbReference type="PANTHER" id="PTHR23403">
    <property type="entry name" value="TREHALASE"/>
    <property type="match status" value="1"/>
</dbReference>
<dbReference type="Gene3D" id="1.50.10.10">
    <property type="match status" value="2"/>
</dbReference>
<protein>
    <recommendedName>
        <fullName evidence="3 4">Trehalase</fullName>
        <ecNumber evidence="2 4">3.2.1.28</ecNumber>
    </recommendedName>
    <alternativeName>
        <fullName evidence="4">Alpha-trehalose glucohydrolase</fullName>
    </alternativeName>
</protein>
<sequence>MLYYVVSLLSQIYCDGPILQAVQDARLFADSKYFVDMPLKQDPVSTLRDFYALGDRVKDSSVLEAFVESHFEPPGVGHCICTGYGVTFADESKTMFESIKSVTHFSMSHIHSSSLAGGFGNFITGIRFGFSKVCCSRRCMTRQRVVILNLIYMVDHHGFVPNGGRIYYLSRSQPPLLTPMVYEYFLATGDLDFVHQVLPTLEKEQHFWNLNRARSFLHPETNEELFQYYQYRAAMKGPRPESYREDMELAKGLSSAAEREAIWSNVASAAETGWDFSTRWFAQEGPGMHDIKSIRTWSIVPVDLNAFMCINMRYMAAFYEIFGNIEKKKEYYERYQKMKLAIKRLHWNETDGIWYDYDLEREAHSNTYYVSNALPLYSKCYDDEDDVTPHKVFEYLKREGVLNFTKGIPTSLAMGSIQQWDKENAWPPMVHMVVEGFRTSGDLDLMKAAEQMATQWLIVNYKGYVSTYAMFEKYNASMFNEEGCGGSGGEYEVQKGFGWTNGVILDLLDKYGAKISVAASAVPIGAPFFPLTLTVTTLLLMAAVEIALCF</sequence>
<reference evidence="6" key="1">
    <citation type="submission" date="2022-11" db="UniProtKB">
        <authorList>
            <consortium name="WormBaseParasite"/>
        </authorList>
    </citation>
    <scope>IDENTIFICATION</scope>
</reference>
<comment type="catalytic activity">
    <reaction evidence="4">
        <text>alpha,alpha-trehalose + H2O = alpha-D-glucose + beta-D-glucose</text>
        <dbReference type="Rhea" id="RHEA:32675"/>
        <dbReference type="ChEBI" id="CHEBI:15377"/>
        <dbReference type="ChEBI" id="CHEBI:15903"/>
        <dbReference type="ChEBI" id="CHEBI:16551"/>
        <dbReference type="ChEBI" id="CHEBI:17925"/>
        <dbReference type="EC" id="3.2.1.28"/>
    </reaction>
</comment>
<comment type="similarity">
    <text evidence="1 4">Belongs to the glycosyl hydrolase 37 family.</text>
</comment>
<organism evidence="5 6">
    <name type="scientific">Globodera rostochiensis</name>
    <name type="common">Golden nematode worm</name>
    <name type="synonym">Heterodera rostochiensis</name>
    <dbReference type="NCBI Taxonomy" id="31243"/>
    <lineage>
        <taxon>Eukaryota</taxon>
        <taxon>Metazoa</taxon>
        <taxon>Ecdysozoa</taxon>
        <taxon>Nematoda</taxon>
        <taxon>Chromadorea</taxon>
        <taxon>Rhabditida</taxon>
        <taxon>Tylenchina</taxon>
        <taxon>Tylenchomorpha</taxon>
        <taxon>Tylenchoidea</taxon>
        <taxon>Heteroderidae</taxon>
        <taxon>Heteroderinae</taxon>
        <taxon>Globodera</taxon>
    </lineage>
</organism>
<dbReference type="EC" id="3.2.1.28" evidence="2 4"/>
<name>A0A914I4H6_GLORO</name>
<evidence type="ECO:0000313" key="6">
    <source>
        <dbReference type="WBParaSite" id="Gr19_v10_g7233.t1"/>
    </source>
</evidence>
<evidence type="ECO:0000256" key="1">
    <source>
        <dbReference type="ARBA" id="ARBA00005615"/>
    </source>
</evidence>
<evidence type="ECO:0000256" key="3">
    <source>
        <dbReference type="ARBA" id="ARBA00019905"/>
    </source>
</evidence>
<dbReference type="GO" id="GO:0005993">
    <property type="term" value="P:trehalose catabolic process"/>
    <property type="evidence" value="ECO:0007669"/>
    <property type="project" value="TreeGrafter"/>
</dbReference>
<proteinExistence type="inferred from homology"/>
<dbReference type="WBParaSite" id="Gr19_v10_g7233.t1">
    <property type="protein sequence ID" value="Gr19_v10_g7233.t1"/>
    <property type="gene ID" value="Gr19_v10_g7233"/>
</dbReference>
<keyword evidence="4" id="KW-0378">Hydrolase</keyword>
<dbReference type="InterPro" id="IPR001661">
    <property type="entry name" value="Glyco_hydro_37"/>
</dbReference>
<keyword evidence="4" id="KW-0326">Glycosidase</keyword>
<dbReference type="AlphaFoldDB" id="A0A914I4H6"/>